<proteinExistence type="predicted"/>
<organism evidence="1 2">
    <name type="scientific">Sporanaerobium hydrogeniformans</name>
    <dbReference type="NCBI Taxonomy" id="3072179"/>
    <lineage>
        <taxon>Bacteria</taxon>
        <taxon>Bacillati</taxon>
        <taxon>Bacillota</taxon>
        <taxon>Clostridia</taxon>
        <taxon>Lachnospirales</taxon>
        <taxon>Lachnospiraceae</taxon>
        <taxon>Sporanaerobium</taxon>
    </lineage>
</organism>
<evidence type="ECO:0000313" key="2">
    <source>
        <dbReference type="Proteomes" id="UP000224460"/>
    </source>
</evidence>
<gene>
    <name evidence="1" type="ORF">CS063_14415</name>
</gene>
<accession>A0AC61D9K4</accession>
<sequence length="220" mass="24987">MIKTVVFDMDGILFDTERLVGEVWKQIAIEQELKDIEKVLMDCIGRSYEDTRVVFQYYYGKSFGFECFRKQARELFFNSIKERGIPIKKGVRELLAYLKGNGYKIGLASSSKKVDILSHLKEAGIAEYFQVIVSGDRVKHSKPNPEIYQLACKELGVIPSEAFCIEDSLNGVRAGSSAGLKVIMVPDLVEPTGEILELVHKKFDSLLEVKSYLEEYIEKL</sequence>
<dbReference type="EMBL" id="PEDL01000020">
    <property type="protein sequence ID" value="PHV69687.1"/>
    <property type="molecule type" value="Genomic_DNA"/>
</dbReference>
<reference evidence="1" key="1">
    <citation type="submission" date="2017-10" db="EMBL/GenBank/DDBJ databases">
        <title>Genome sequence of cellulolytic Lachnospiraceae bacterium XHS1971 isolated from hotspring sediment.</title>
        <authorList>
            <person name="Vasudevan G."/>
            <person name="Joshi A.J."/>
            <person name="Hivarkar S."/>
            <person name="Lanjekar V.B."/>
            <person name="Dhakephalkar P.K."/>
            <person name="Dagar S."/>
        </authorList>
    </citation>
    <scope>NUCLEOTIDE SEQUENCE</scope>
    <source>
        <strain evidence="1">XHS1971</strain>
    </source>
</reference>
<comment type="caution">
    <text evidence="1">The sequence shown here is derived from an EMBL/GenBank/DDBJ whole genome shotgun (WGS) entry which is preliminary data.</text>
</comment>
<dbReference type="Proteomes" id="UP000224460">
    <property type="component" value="Unassembled WGS sequence"/>
</dbReference>
<evidence type="ECO:0000313" key="1">
    <source>
        <dbReference type="EMBL" id="PHV69687.1"/>
    </source>
</evidence>
<protein>
    <submittedName>
        <fullName evidence="1">Uncharacterized protein</fullName>
    </submittedName>
</protein>
<name>A0AC61D9K4_9FIRM</name>
<keyword evidence="2" id="KW-1185">Reference proteome</keyword>